<reference evidence="1 2" key="2">
    <citation type="submission" date="2013-04" db="EMBL/GenBank/DDBJ databases">
        <authorList>
            <person name="Fiebig A."/>
            <person name="Pradella S."/>
            <person name="Wagner-Doebler I."/>
        </authorList>
    </citation>
    <scope>NUCLEOTIDE SEQUENCE [LARGE SCALE GENOMIC DNA]</scope>
    <source>
        <strain evidence="2">DSM 17067 / NCIMB 14079 / DFL-11</strain>
    </source>
</reference>
<evidence type="ECO:0008006" key="3">
    <source>
        <dbReference type="Google" id="ProtNLM"/>
    </source>
</evidence>
<sequence length="185" mass="21332">MTVSIQDVLHFWFAKGAALNWFEVDKAFDADVKNRFRSTLHAAANSKLEHWTETIEGRLALIIVLDQFSRNIHRGNAAAYGNDNACLLLAKHALRMGDDLWLKTYRPHDWRIFLYVPFMHSEDIEDQRRSLELFQTHGPEPGVAHARHHLEIVTRFGRFPHRNSILGRDSTSEELAFLAMKEIAG</sequence>
<evidence type="ECO:0000313" key="1">
    <source>
        <dbReference type="EMBL" id="EEE43652.2"/>
    </source>
</evidence>
<comment type="caution">
    <text evidence="1">The sequence shown here is derived from an EMBL/GenBank/DDBJ whole genome shotgun (WGS) entry which is preliminary data.</text>
</comment>
<evidence type="ECO:0000313" key="2">
    <source>
        <dbReference type="Proteomes" id="UP000004703"/>
    </source>
</evidence>
<protein>
    <recommendedName>
        <fullName evidence="3">DUF924 domain-containing protein</fullName>
    </recommendedName>
</protein>
<dbReference type="SUPFAM" id="SSF48452">
    <property type="entry name" value="TPR-like"/>
    <property type="match status" value="1"/>
</dbReference>
<dbReference type="InterPro" id="IPR011990">
    <property type="entry name" value="TPR-like_helical_dom_sf"/>
</dbReference>
<gene>
    <name evidence="1" type="ORF">SADFL11_938</name>
</gene>
<name>A0A5E8GUS9_ROSAD</name>
<dbReference type="Gene3D" id="1.25.40.10">
    <property type="entry name" value="Tetratricopeptide repeat domain"/>
    <property type="match status" value="1"/>
</dbReference>
<dbReference type="EMBL" id="ACCU02000003">
    <property type="protein sequence ID" value="EEE43652.2"/>
    <property type="molecule type" value="Genomic_DNA"/>
</dbReference>
<dbReference type="RefSeq" id="WP_040450596.1">
    <property type="nucleotide sequence ID" value="NZ_CM011002.1"/>
</dbReference>
<dbReference type="Gene3D" id="1.20.58.320">
    <property type="entry name" value="TPR-like"/>
    <property type="match status" value="1"/>
</dbReference>
<dbReference type="Proteomes" id="UP000004703">
    <property type="component" value="Chromosome"/>
</dbReference>
<reference evidence="1 2" key="1">
    <citation type="submission" date="2008-01" db="EMBL/GenBank/DDBJ databases">
        <authorList>
            <person name="Wagner-Dobler I."/>
            <person name="Ferriera S."/>
            <person name="Johnson J."/>
            <person name="Kravitz S."/>
            <person name="Beeson K."/>
            <person name="Sutton G."/>
            <person name="Rogers Y.-H."/>
            <person name="Friedman R."/>
            <person name="Frazier M."/>
            <person name="Venter J.C."/>
        </authorList>
    </citation>
    <scope>NUCLEOTIDE SEQUENCE [LARGE SCALE GENOMIC DNA]</scope>
    <source>
        <strain evidence="2">DSM 17067 / NCIMB 14079 / DFL-11</strain>
    </source>
</reference>
<dbReference type="AlphaFoldDB" id="A0A5E8GUS9"/>
<organism evidence="1 2">
    <name type="scientific">Roseibium alexandrii (strain DSM 17067 / NCIMB 14079 / DFL-11)</name>
    <name type="common">Labrenzia alexandrii</name>
    <dbReference type="NCBI Taxonomy" id="244592"/>
    <lineage>
        <taxon>Bacteria</taxon>
        <taxon>Pseudomonadati</taxon>
        <taxon>Pseudomonadota</taxon>
        <taxon>Alphaproteobacteria</taxon>
        <taxon>Hyphomicrobiales</taxon>
        <taxon>Stappiaceae</taxon>
        <taxon>Roseibium</taxon>
    </lineage>
</organism>
<accession>A0A5E8GUS9</accession>
<dbReference type="Pfam" id="PF06041">
    <property type="entry name" value="DUF924"/>
    <property type="match status" value="1"/>
</dbReference>
<dbReference type="InterPro" id="IPR010323">
    <property type="entry name" value="DUF924"/>
</dbReference>
<proteinExistence type="predicted"/>